<dbReference type="EMBL" id="JAFNEN010003239">
    <property type="protein sequence ID" value="KAG8172025.1"/>
    <property type="molecule type" value="Genomic_DNA"/>
</dbReference>
<proteinExistence type="predicted"/>
<protein>
    <submittedName>
        <fullName evidence="1">Uncharacterized protein</fullName>
    </submittedName>
</protein>
<gene>
    <name evidence="1" type="ORF">JTE90_011964</name>
    <name evidence="2" type="ORF">JTE90_015618</name>
</gene>
<organism evidence="1 3">
    <name type="scientific">Oedothorax gibbosus</name>
    <dbReference type="NCBI Taxonomy" id="931172"/>
    <lineage>
        <taxon>Eukaryota</taxon>
        <taxon>Metazoa</taxon>
        <taxon>Ecdysozoa</taxon>
        <taxon>Arthropoda</taxon>
        <taxon>Chelicerata</taxon>
        <taxon>Arachnida</taxon>
        <taxon>Araneae</taxon>
        <taxon>Araneomorphae</taxon>
        <taxon>Entelegynae</taxon>
        <taxon>Araneoidea</taxon>
        <taxon>Linyphiidae</taxon>
        <taxon>Erigoninae</taxon>
        <taxon>Oedothorax</taxon>
    </lineage>
</organism>
<dbReference type="AlphaFoldDB" id="A0AAV6TKV1"/>
<name>A0AAV6TKV1_9ARAC</name>
<dbReference type="EMBL" id="JAFNEN010000261">
    <property type="protein sequence ID" value="KAG8187748.1"/>
    <property type="molecule type" value="Genomic_DNA"/>
</dbReference>
<evidence type="ECO:0000313" key="2">
    <source>
        <dbReference type="EMBL" id="KAG8187748.1"/>
    </source>
</evidence>
<keyword evidence="3" id="KW-1185">Reference proteome</keyword>
<sequence>MQKIKPVPRFHMDSEEEDESEFAINWYLQQTRGAPAVVRTPSPAVGVQNDSLSDSQSTEIYDVETITTSTPKINIETPASVPHPEARYNLRNRAISANLPTVRNSEQPILVKWLDTLTEALRE</sequence>
<accession>A0AAV6TKV1</accession>
<evidence type="ECO:0000313" key="3">
    <source>
        <dbReference type="Proteomes" id="UP000827092"/>
    </source>
</evidence>
<reference evidence="1 3" key="1">
    <citation type="journal article" date="2022" name="Nat. Ecol. Evol.">
        <title>A masculinizing supergene underlies an exaggerated male reproductive morph in a spider.</title>
        <authorList>
            <person name="Hendrickx F."/>
            <person name="De Corte Z."/>
            <person name="Sonet G."/>
            <person name="Van Belleghem S.M."/>
            <person name="Kostlbacher S."/>
            <person name="Vangestel C."/>
        </authorList>
    </citation>
    <scope>NUCLEOTIDE SEQUENCE [LARGE SCALE GENOMIC DNA]</scope>
    <source>
        <strain evidence="1">W744_W776</strain>
    </source>
</reference>
<evidence type="ECO:0000313" key="1">
    <source>
        <dbReference type="EMBL" id="KAG8172025.1"/>
    </source>
</evidence>
<dbReference type="Proteomes" id="UP000827092">
    <property type="component" value="Unassembled WGS sequence"/>
</dbReference>
<comment type="caution">
    <text evidence="1">The sequence shown here is derived from an EMBL/GenBank/DDBJ whole genome shotgun (WGS) entry which is preliminary data.</text>
</comment>